<protein>
    <recommendedName>
        <fullName evidence="2">Bacteriophage abortive infection AbiH</fullName>
    </recommendedName>
</protein>
<name>A0A212J8D6_9BACT</name>
<sequence length="307" mass="36654">MKLYIIGNGFDQHHGLPCRYRDFYNWLGENGVDQEQRLEFREKMEKYYNPSELWYQFEDALSHMDVDSCLGEFDYLLPDPEREEYRMSDYYGFSDEIMNEMSSIDFDIKYYFRHWIMSLRTAPINNQILDFIAPDGIYLTFNYTPTLETVYGIDPEHILYIHGRLLQGNDAQFSQFVLGHGDRTVNIWPDDDSATKPYYDEAMNNIHQHLLSFIKPIEDIIEQNKKFWTSLNKVTEIYVLGHSMEGVDFPYYEKICQNIDKDHVVWNFSYYSDNDLERIDKITGKLGITHAIKERFRLTDKIKTLFN</sequence>
<dbReference type="InterPro" id="IPR025935">
    <property type="entry name" value="AbiH"/>
</dbReference>
<accession>A0A212J8D6</accession>
<dbReference type="RefSeq" id="WP_296947672.1">
    <property type="nucleotide sequence ID" value="NZ_LT599021.1"/>
</dbReference>
<evidence type="ECO:0000313" key="1">
    <source>
        <dbReference type="EMBL" id="SBV95690.1"/>
    </source>
</evidence>
<dbReference type="Pfam" id="PF14253">
    <property type="entry name" value="AbiH"/>
    <property type="match status" value="1"/>
</dbReference>
<evidence type="ECO:0008006" key="2">
    <source>
        <dbReference type="Google" id="ProtNLM"/>
    </source>
</evidence>
<proteinExistence type="predicted"/>
<dbReference type="AlphaFoldDB" id="A0A212J8D6"/>
<reference evidence="1" key="1">
    <citation type="submission" date="2016-04" db="EMBL/GenBank/DDBJ databases">
        <authorList>
            <person name="Evans L.H."/>
            <person name="Alamgir A."/>
            <person name="Owens N."/>
            <person name="Weber N.D."/>
            <person name="Virtaneva K."/>
            <person name="Barbian K."/>
            <person name="Babar A."/>
            <person name="Rosenke K."/>
        </authorList>
    </citation>
    <scope>NUCLEOTIDE SEQUENCE</scope>
    <source>
        <strain evidence="1">86-2</strain>
    </source>
</reference>
<organism evidence="1">
    <name type="scientific">uncultured Dysgonomonas sp</name>
    <dbReference type="NCBI Taxonomy" id="206096"/>
    <lineage>
        <taxon>Bacteria</taxon>
        <taxon>Pseudomonadati</taxon>
        <taxon>Bacteroidota</taxon>
        <taxon>Bacteroidia</taxon>
        <taxon>Bacteroidales</taxon>
        <taxon>Dysgonomonadaceae</taxon>
        <taxon>Dysgonomonas</taxon>
        <taxon>environmental samples</taxon>
    </lineage>
</organism>
<gene>
    <name evidence="1" type="ORF">KL86DYS2_10956</name>
</gene>
<dbReference type="EMBL" id="FLUL01000001">
    <property type="protein sequence ID" value="SBV95690.1"/>
    <property type="molecule type" value="Genomic_DNA"/>
</dbReference>